<sequence>MTLQNTAAIDLGTNSCRLLIVDAQGNTLYKNAISTRMGEGMSAHNRFTDEAIKRGVECFCSFKMLMDQYKVDKYRAIATAACRMAENGAYFVDLIKRQANIELEVIDAYEEARLNLLGGMLNVQNETCKYAVVYDLGGGSTEISLATRSLTPEILHTISIPWGARNSSEKFNLVDYDQEKAAKLADEISGYVRKFVKDAKLSDYAGDVCFIATSSTPLRLAHIAEGWTPYKRDRADGMKIAAKEFDKAVSLVQAMSSEERMLHSSIGPSRADIFNSACVIFSQIYRDLGAGELVASLKSAVDGIVMELQNGN</sequence>
<dbReference type="InterPro" id="IPR050273">
    <property type="entry name" value="GppA/Ppx_hydrolase"/>
</dbReference>
<proteinExistence type="predicted"/>
<evidence type="ECO:0000259" key="1">
    <source>
        <dbReference type="Pfam" id="PF02541"/>
    </source>
</evidence>
<organism evidence="2">
    <name type="scientific">uncultured Alphaproteobacteria bacterium</name>
    <dbReference type="NCBI Taxonomy" id="91750"/>
    <lineage>
        <taxon>Bacteria</taxon>
        <taxon>Pseudomonadati</taxon>
        <taxon>Pseudomonadota</taxon>
        <taxon>Alphaproteobacteria</taxon>
        <taxon>environmental samples</taxon>
    </lineage>
</organism>
<evidence type="ECO:0000313" key="2">
    <source>
        <dbReference type="EMBL" id="QIM10724.1"/>
    </source>
</evidence>
<dbReference type="Gene3D" id="3.30.420.40">
    <property type="match status" value="1"/>
</dbReference>
<dbReference type="EMBL" id="MN990732">
    <property type="protein sequence ID" value="QIM10724.1"/>
    <property type="molecule type" value="Genomic_DNA"/>
</dbReference>
<feature type="domain" description="Ppx/GppA phosphatase N-terminal" evidence="1">
    <location>
        <begin position="27"/>
        <end position="305"/>
    </location>
</feature>
<dbReference type="AlphaFoldDB" id="A0A6G8F3B5"/>
<dbReference type="PANTHER" id="PTHR30005:SF0">
    <property type="entry name" value="RETROGRADE REGULATION PROTEIN 2"/>
    <property type="match status" value="1"/>
</dbReference>
<name>A0A6G8F3B5_9PROT</name>
<dbReference type="Pfam" id="PF02541">
    <property type="entry name" value="Ppx-GppA"/>
    <property type="match status" value="1"/>
</dbReference>
<dbReference type="SUPFAM" id="SSF53067">
    <property type="entry name" value="Actin-like ATPase domain"/>
    <property type="match status" value="2"/>
</dbReference>
<dbReference type="InterPro" id="IPR043129">
    <property type="entry name" value="ATPase_NBD"/>
</dbReference>
<dbReference type="InterPro" id="IPR003695">
    <property type="entry name" value="Ppx_GppA_N"/>
</dbReference>
<dbReference type="GO" id="GO:0016462">
    <property type="term" value="F:pyrophosphatase activity"/>
    <property type="evidence" value="ECO:0007669"/>
    <property type="project" value="TreeGrafter"/>
</dbReference>
<dbReference type="PANTHER" id="PTHR30005">
    <property type="entry name" value="EXOPOLYPHOSPHATASE"/>
    <property type="match status" value="1"/>
</dbReference>
<dbReference type="Gene3D" id="3.30.420.150">
    <property type="entry name" value="Exopolyphosphatase. Domain 2"/>
    <property type="match status" value="1"/>
</dbReference>
<reference evidence="2" key="1">
    <citation type="journal article" date="2020" name="J. ISSAAS">
        <title>Lactobacilli and other gastrointestinal microbiota of Peromyscus leucopus, reservoir host for agents of Lyme disease and other zoonoses in North America.</title>
        <authorList>
            <person name="Milovic A."/>
            <person name="Bassam K."/>
            <person name="Shao H."/>
            <person name="Chatzistamou I."/>
            <person name="Tufts D.M."/>
            <person name="Diuk-Wasser M."/>
            <person name="Barbour A.G."/>
        </authorList>
    </citation>
    <scope>NUCLEOTIDE SEQUENCE</scope>
    <source>
        <strain evidence="2">LL90</strain>
    </source>
</reference>
<protein>
    <recommendedName>
        <fullName evidence="1">Ppx/GppA phosphatase N-terminal domain-containing protein</fullName>
    </recommendedName>
</protein>
<dbReference type="CDD" id="cd24054">
    <property type="entry name" value="ASKHA_NBD_AaPPX-GppA_MtPPX2-like"/>
    <property type="match status" value="1"/>
</dbReference>
<accession>A0A6G8F3B5</accession>
<gene>
    <name evidence="2" type="ORF">PlAlph_6160</name>
</gene>